<dbReference type="PATRIC" id="fig|1395125.3.peg.2597"/>
<dbReference type="EMBL" id="AWGW01000030">
    <property type="protein sequence ID" value="ERJ98332.1"/>
    <property type="molecule type" value="Genomic_DNA"/>
</dbReference>
<dbReference type="RefSeq" id="WP_021826478.1">
    <property type="nucleotide sequence ID" value="NZ_AWGW01000030.1"/>
</dbReference>
<reference evidence="1 2" key="1">
    <citation type="submission" date="2013-08" db="EMBL/GenBank/DDBJ databases">
        <authorList>
            <person name="Durkin A.S."/>
            <person name="Haft D.R."/>
            <person name="McCorrison J."/>
            <person name="Torralba M."/>
            <person name="Gillis M."/>
            <person name="Haft D.H."/>
            <person name="Methe B."/>
            <person name="Sutton G."/>
            <person name="Nelson K.E."/>
        </authorList>
    </citation>
    <scope>NUCLEOTIDE SEQUENCE [LARGE SCALE GENOMIC DNA]</scope>
    <source>
        <strain evidence="1 2">F0493</strain>
    </source>
</reference>
<name>U2L1C0_9BACT</name>
<comment type="caution">
    <text evidence="1">The sequence shown here is derived from an EMBL/GenBank/DDBJ whole genome shotgun (WGS) entry which is preliminary data.</text>
</comment>
<evidence type="ECO:0000313" key="2">
    <source>
        <dbReference type="Proteomes" id="UP000017023"/>
    </source>
</evidence>
<evidence type="ECO:0000313" key="1">
    <source>
        <dbReference type="EMBL" id="ERJ98332.1"/>
    </source>
</evidence>
<accession>U2L1C0</accession>
<organism evidence="1 2">
    <name type="scientific">Segatella salivae F0493</name>
    <dbReference type="NCBI Taxonomy" id="1395125"/>
    <lineage>
        <taxon>Bacteria</taxon>
        <taxon>Pseudomonadati</taxon>
        <taxon>Bacteroidota</taxon>
        <taxon>Bacteroidia</taxon>
        <taxon>Bacteroidales</taxon>
        <taxon>Prevotellaceae</taxon>
        <taxon>Segatella</taxon>
    </lineage>
</organism>
<dbReference type="Proteomes" id="UP000017023">
    <property type="component" value="Unassembled WGS sequence"/>
</dbReference>
<dbReference type="GeneID" id="78498977"/>
<gene>
    <name evidence="1" type="ORF">HMPREF9145_1270</name>
</gene>
<proteinExistence type="predicted"/>
<dbReference type="AlphaFoldDB" id="U2L1C0"/>
<sequence>MKKKYTTPHIATARLMTTDNIAQFIVSSHAVGEDQGLAKRAHFFDEEEASDNNPWDEDN</sequence>
<protein>
    <submittedName>
        <fullName evidence="1">Uncharacterized protein</fullName>
    </submittedName>
</protein>